<evidence type="ECO:0000313" key="1">
    <source>
        <dbReference type="EMBL" id="MBX46940.1"/>
    </source>
</evidence>
<sequence length="20" mass="2419">MNCENYPLKLFHLISMSHIK</sequence>
<dbReference type="AlphaFoldDB" id="A0A2P2NWY4"/>
<accession>A0A2P2NWY4</accession>
<organism evidence="1">
    <name type="scientific">Rhizophora mucronata</name>
    <name type="common">Asiatic mangrove</name>
    <dbReference type="NCBI Taxonomy" id="61149"/>
    <lineage>
        <taxon>Eukaryota</taxon>
        <taxon>Viridiplantae</taxon>
        <taxon>Streptophyta</taxon>
        <taxon>Embryophyta</taxon>
        <taxon>Tracheophyta</taxon>
        <taxon>Spermatophyta</taxon>
        <taxon>Magnoliopsida</taxon>
        <taxon>eudicotyledons</taxon>
        <taxon>Gunneridae</taxon>
        <taxon>Pentapetalae</taxon>
        <taxon>rosids</taxon>
        <taxon>fabids</taxon>
        <taxon>Malpighiales</taxon>
        <taxon>Rhizophoraceae</taxon>
        <taxon>Rhizophora</taxon>
    </lineage>
</organism>
<name>A0A2P2NWY4_RHIMU</name>
<proteinExistence type="predicted"/>
<protein>
    <submittedName>
        <fullName evidence="1">Uncharacterized protein</fullName>
    </submittedName>
</protein>
<dbReference type="EMBL" id="GGEC01066456">
    <property type="protein sequence ID" value="MBX46940.1"/>
    <property type="molecule type" value="Transcribed_RNA"/>
</dbReference>
<reference evidence="1" key="1">
    <citation type="submission" date="2018-02" db="EMBL/GenBank/DDBJ databases">
        <title>Rhizophora mucronata_Transcriptome.</title>
        <authorList>
            <person name="Meera S.P."/>
            <person name="Sreeshan A."/>
            <person name="Augustine A."/>
        </authorList>
    </citation>
    <scope>NUCLEOTIDE SEQUENCE</scope>
    <source>
        <tissue evidence="1">Leaf</tissue>
    </source>
</reference>